<dbReference type="InterPro" id="IPR027417">
    <property type="entry name" value="P-loop_NTPase"/>
</dbReference>
<evidence type="ECO:0000259" key="2">
    <source>
        <dbReference type="PROSITE" id="PS50837"/>
    </source>
</evidence>
<dbReference type="InterPro" id="IPR056884">
    <property type="entry name" value="NPHP3-like_N"/>
</dbReference>
<reference evidence="4" key="2">
    <citation type="submission" date="2015-01" db="EMBL/GenBank/DDBJ databases">
        <title>Evolutionary Origins and Diversification of the Mycorrhizal Mutualists.</title>
        <authorList>
            <consortium name="DOE Joint Genome Institute"/>
            <consortium name="Mycorrhizal Genomics Consortium"/>
            <person name="Kohler A."/>
            <person name="Kuo A."/>
            <person name="Nagy L.G."/>
            <person name="Floudas D."/>
            <person name="Copeland A."/>
            <person name="Barry K.W."/>
            <person name="Cichocki N."/>
            <person name="Veneault-Fourrey C."/>
            <person name="LaButti K."/>
            <person name="Lindquist E.A."/>
            <person name="Lipzen A."/>
            <person name="Lundell T."/>
            <person name="Morin E."/>
            <person name="Murat C."/>
            <person name="Riley R."/>
            <person name="Ohm R."/>
            <person name="Sun H."/>
            <person name="Tunlid A."/>
            <person name="Henrissat B."/>
            <person name="Grigoriev I.V."/>
            <person name="Hibbett D.S."/>
            <person name="Martin F."/>
        </authorList>
    </citation>
    <scope>NUCLEOTIDE SEQUENCE [LARGE SCALE GENOMIC DNA]</scope>
    <source>
        <strain evidence="4">h7</strain>
    </source>
</reference>
<sequence length="629" mass="71044">MFQYANNIKIRGGSFTVLNEQNGMTGLQMLHRWVSDGAAHDSAQHAPKCHPDTRKTIIGEIMSWIEDPARTSSVLWFNGPAGAGKTAIAQSLCKLCAAAQWLAGSFFFSRLSPRRSNVEYLFSTIAFELSLAIPDVGKIIHEVVANDPSIPTKEPEIQLQKLILEPLQQVSEQPEHPIVIIIDGLDECDGEDVQSHILRLVGGIFQRPSCERICFIVTSRPEPWIHDEFTIEPLSSVTRQLFLGQTSEANEDIRTFFRSGFTEIHDSPKHRLTMSNIAKPWPSYRVLDDLRLDLITSIPVISSSAATSKPLGALYRLYSQILSTVPDKRRTLDILSALIAMRASTSGLYIEWSPHVELLRIAEKLLGLHPGDGPQALRMIHSLMHITERSLVSDIADDNLSPPEDLQIYYRNEDELRFHHRSFIDYLVDRSRSLEHCVDMKEMNTRLALACLVTMQTFSLKPASRIACLTWGYATLCWTHHVCKSGAPEQMVLEALMRFDILACYLNTLPSMGTECRETIKRVAFPSKPHTVMAKIAEKIRPKKDIMDKTCPSPSDIEIARDFMLHSGAQNDFTHFGYSRRLANVVRWMQVSNYLYPMRKEKLTSRTGAGEPRSSIGAYRTIPSYYQCP</sequence>
<reference evidence="3 4" key="1">
    <citation type="submission" date="2014-04" db="EMBL/GenBank/DDBJ databases">
        <authorList>
            <consortium name="DOE Joint Genome Institute"/>
            <person name="Kuo A."/>
            <person name="Gay G."/>
            <person name="Dore J."/>
            <person name="Kohler A."/>
            <person name="Nagy L.G."/>
            <person name="Floudas D."/>
            <person name="Copeland A."/>
            <person name="Barry K.W."/>
            <person name="Cichocki N."/>
            <person name="Veneault-Fourrey C."/>
            <person name="LaButti K."/>
            <person name="Lindquist E.A."/>
            <person name="Lipzen A."/>
            <person name="Lundell T."/>
            <person name="Morin E."/>
            <person name="Murat C."/>
            <person name="Sun H."/>
            <person name="Tunlid A."/>
            <person name="Henrissat B."/>
            <person name="Grigoriev I.V."/>
            <person name="Hibbett D.S."/>
            <person name="Martin F."/>
            <person name="Nordberg H.P."/>
            <person name="Cantor M.N."/>
            <person name="Hua S.X."/>
        </authorList>
    </citation>
    <scope>NUCLEOTIDE SEQUENCE [LARGE SCALE GENOMIC DNA]</scope>
    <source>
        <strain evidence="4">h7</strain>
    </source>
</reference>
<dbReference type="SUPFAM" id="SSF52540">
    <property type="entry name" value="P-loop containing nucleoside triphosphate hydrolases"/>
    <property type="match status" value="1"/>
</dbReference>
<keyword evidence="1" id="KW-0677">Repeat</keyword>
<evidence type="ECO:0000313" key="4">
    <source>
        <dbReference type="Proteomes" id="UP000053424"/>
    </source>
</evidence>
<gene>
    <name evidence="3" type="ORF">M413DRAFT_443122</name>
</gene>
<dbReference type="AlphaFoldDB" id="A0A0C3C5C8"/>
<dbReference type="Gene3D" id="3.40.50.300">
    <property type="entry name" value="P-loop containing nucleotide triphosphate hydrolases"/>
    <property type="match status" value="1"/>
</dbReference>
<organism evidence="3 4">
    <name type="scientific">Hebeloma cylindrosporum</name>
    <dbReference type="NCBI Taxonomy" id="76867"/>
    <lineage>
        <taxon>Eukaryota</taxon>
        <taxon>Fungi</taxon>
        <taxon>Dikarya</taxon>
        <taxon>Basidiomycota</taxon>
        <taxon>Agaricomycotina</taxon>
        <taxon>Agaricomycetes</taxon>
        <taxon>Agaricomycetidae</taxon>
        <taxon>Agaricales</taxon>
        <taxon>Agaricineae</taxon>
        <taxon>Hymenogastraceae</taxon>
        <taxon>Hebeloma</taxon>
    </lineage>
</organism>
<protein>
    <recommendedName>
        <fullName evidence="2">NACHT domain-containing protein</fullName>
    </recommendedName>
</protein>
<dbReference type="PANTHER" id="PTHR10039">
    <property type="entry name" value="AMELOGENIN"/>
    <property type="match status" value="1"/>
</dbReference>
<dbReference type="Proteomes" id="UP000053424">
    <property type="component" value="Unassembled WGS sequence"/>
</dbReference>
<dbReference type="Pfam" id="PF24883">
    <property type="entry name" value="NPHP3_N"/>
    <property type="match status" value="1"/>
</dbReference>
<dbReference type="EMBL" id="KN831774">
    <property type="protein sequence ID" value="KIM44060.1"/>
    <property type="molecule type" value="Genomic_DNA"/>
</dbReference>
<dbReference type="InterPro" id="IPR007111">
    <property type="entry name" value="NACHT_NTPase"/>
</dbReference>
<evidence type="ECO:0000256" key="1">
    <source>
        <dbReference type="ARBA" id="ARBA00022737"/>
    </source>
</evidence>
<keyword evidence="4" id="KW-1185">Reference proteome</keyword>
<evidence type="ECO:0000313" key="3">
    <source>
        <dbReference type="EMBL" id="KIM44060.1"/>
    </source>
</evidence>
<accession>A0A0C3C5C8</accession>
<feature type="domain" description="NACHT" evidence="2">
    <location>
        <begin position="73"/>
        <end position="221"/>
    </location>
</feature>
<name>A0A0C3C5C8_HEBCY</name>
<proteinExistence type="predicted"/>
<dbReference type="OrthoDB" id="5967843at2759"/>
<dbReference type="HOGENOM" id="CLU_000288_6_10_1"/>
<dbReference type="PROSITE" id="PS50837">
    <property type="entry name" value="NACHT"/>
    <property type="match status" value="1"/>
</dbReference>